<dbReference type="RefSeq" id="WP_379905029.1">
    <property type="nucleotide sequence ID" value="NZ_JBHRTR010000036.1"/>
</dbReference>
<keyword evidence="1" id="KW-0472">Membrane</keyword>
<comment type="caution">
    <text evidence="2">The sequence shown here is derived from an EMBL/GenBank/DDBJ whole genome shotgun (WGS) entry which is preliminary data.</text>
</comment>
<dbReference type="EMBL" id="JBHRTR010000036">
    <property type="protein sequence ID" value="MFC3230144.1"/>
    <property type="molecule type" value="Genomic_DNA"/>
</dbReference>
<keyword evidence="1" id="KW-0812">Transmembrane</keyword>
<name>A0ABV7L6C7_9PROT</name>
<keyword evidence="1" id="KW-1133">Transmembrane helix</keyword>
<organism evidence="2 3">
    <name type="scientific">Marinibaculum pumilum</name>
    <dbReference type="NCBI Taxonomy" id="1766165"/>
    <lineage>
        <taxon>Bacteria</taxon>
        <taxon>Pseudomonadati</taxon>
        <taxon>Pseudomonadota</taxon>
        <taxon>Alphaproteobacteria</taxon>
        <taxon>Rhodospirillales</taxon>
        <taxon>Rhodospirillaceae</taxon>
        <taxon>Marinibaculum</taxon>
    </lineage>
</organism>
<dbReference type="Proteomes" id="UP001595528">
    <property type="component" value="Unassembled WGS sequence"/>
</dbReference>
<evidence type="ECO:0000313" key="2">
    <source>
        <dbReference type="EMBL" id="MFC3230144.1"/>
    </source>
</evidence>
<proteinExistence type="predicted"/>
<sequence length="78" mass="8313">MTLPRPYLTSRLLRATRVAGSACLALVVLHYVGIIGTPPPTLPQIGFYLLAGAAVGAAYGLADWLWRRRQAPHDGDAG</sequence>
<feature type="transmembrane region" description="Helical" evidence="1">
    <location>
        <begin position="12"/>
        <end position="33"/>
    </location>
</feature>
<reference evidence="3" key="1">
    <citation type="journal article" date="2019" name="Int. J. Syst. Evol. Microbiol.">
        <title>The Global Catalogue of Microorganisms (GCM) 10K type strain sequencing project: providing services to taxonomists for standard genome sequencing and annotation.</title>
        <authorList>
            <consortium name="The Broad Institute Genomics Platform"/>
            <consortium name="The Broad Institute Genome Sequencing Center for Infectious Disease"/>
            <person name="Wu L."/>
            <person name="Ma J."/>
        </authorList>
    </citation>
    <scope>NUCLEOTIDE SEQUENCE [LARGE SCALE GENOMIC DNA]</scope>
    <source>
        <strain evidence="3">KCTC 42964</strain>
    </source>
</reference>
<evidence type="ECO:0000313" key="3">
    <source>
        <dbReference type="Proteomes" id="UP001595528"/>
    </source>
</evidence>
<gene>
    <name evidence="2" type="ORF">ACFOGJ_23040</name>
</gene>
<accession>A0ABV7L6C7</accession>
<feature type="transmembrane region" description="Helical" evidence="1">
    <location>
        <begin position="45"/>
        <end position="66"/>
    </location>
</feature>
<keyword evidence="3" id="KW-1185">Reference proteome</keyword>
<protein>
    <submittedName>
        <fullName evidence="2">Uncharacterized protein</fullName>
    </submittedName>
</protein>
<evidence type="ECO:0000256" key="1">
    <source>
        <dbReference type="SAM" id="Phobius"/>
    </source>
</evidence>